<evidence type="ECO:0000313" key="2">
    <source>
        <dbReference type="EMBL" id="KAJ8320752.1"/>
    </source>
</evidence>
<protein>
    <submittedName>
        <fullName evidence="2">Uncharacterized protein</fullName>
    </submittedName>
</protein>
<evidence type="ECO:0000256" key="1">
    <source>
        <dbReference type="SAM" id="MobiDB-lite"/>
    </source>
</evidence>
<organism evidence="2 3">
    <name type="scientific">Tegillarca granosa</name>
    <name type="common">Malaysian cockle</name>
    <name type="synonym">Anadara granosa</name>
    <dbReference type="NCBI Taxonomy" id="220873"/>
    <lineage>
        <taxon>Eukaryota</taxon>
        <taxon>Metazoa</taxon>
        <taxon>Spiralia</taxon>
        <taxon>Lophotrochozoa</taxon>
        <taxon>Mollusca</taxon>
        <taxon>Bivalvia</taxon>
        <taxon>Autobranchia</taxon>
        <taxon>Pteriomorphia</taxon>
        <taxon>Arcoida</taxon>
        <taxon>Arcoidea</taxon>
        <taxon>Arcidae</taxon>
        <taxon>Tegillarca</taxon>
    </lineage>
</organism>
<reference evidence="2 3" key="1">
    <citation type="submission" date="2022-12" db="EMBL/GenBank/DDBJ databases">
        <title>Chromosome-level genome of Tegillarca granosa.</title>
        <authorList>
            <person name="Kim J."/>
        </authorList>
    </citation>
    <scope>NUCLEOTIDE SEQUENCE [LARGE SCALE GENOMIC DNA]</scope>
    <source>
        <strain evidence="2">Teg-2019</strain>
        <tissue evidence="2">Adductor muscle</tissue>
    </source>
</reference>
<evidence type="ECO:0000313" key="3">
    <source>
        <dbReference type="Proteomes" id="UP001217089"/>
    </source>
</evidence>
<comment type="caution">
    <text evidence="2">The sequence shown here is derived from an EMBL/GenBank/DDBJ whole genome shotgun (WGS) entry which is preliminary data.</text>
</comment>
<feature type="region of interest" description="Disordered" evidence="1">
    <location>
        <begin position="166"/>
        <end position="190"/>
    </location>
</feature>
<sequence>MTQFRNEKMIGSPLRPESRARWTKTARSLPEYKKPSLSREVTFSDDVDVQVSVPYRLPKISCSGDVGVPSARETFFRNFHSDQDDKIWSRYGYEELVRVPELGPVVHMLNRPPVTYAQQERQANLALPKFRSAAIAPSHRTMAWHTDREIEDVQIYKSMIAKTRERTHDEIITNRPEPTPSPISRSDSPAKSVKSIHWMLGSSKHPSFDNKGRSRNQGPYSREFTVTCIAPTNWLRMKWGRSKTMINS</sequence>
<gene>
    <name evidence="2" type="ORF">KUTeg_002339</name>
</gene>
<dbReference type="Proteomes" id="UP001217089">
    <property type="component" value="Unassembled WGS sequence"/>
</dbReference>
<dbReference type="EMBL" id="JARBDR010000141">
    <property type="protein sequence ID" value="KAJ8320752.1"/>
    <property type="molecule type" value="Genomic_DNA"/>
</dbReference>
<feature type="region of interest" description="Disordered" evidence="1">
    <location>
        <begin position="1"/>
        <end position="28"/>
    </location>
</feature>
<keyword evidence="3" id="KW-1185">Reference proteome</keyword>
<name>A0ABQ9FU24_TEGGR</name>
<accession>A0ABQ9FU24</accession>
<proteinExistence type="predicted"/>